<evidence type="ECO:0000313" key="4">
    <source>
        <dbReference type="EMBL" id="KAF4678319.1"/>
    </source>
</evidence>
<dbReference type="Proteomes" id="UP000591131">
    <property type="component" value="Unassembled WGS sequence"/>
</dbReference>
<evidence type="ECO:0000313" key="5">
    <source>
        <dbReference type="Proteomes" id="UP000591131"/>
    </source>
</evidence>
<keyword evidence="1" id="KW-0479">Metal-binding</keyword>
<gene>
    <name evidence="4" type="ORF">FOL47_000048</name>
</gene>
<dbReference type="GO" id="GO:0008270">
    <property type="term" value="F:zinc ion binding"/>
    <property type="evidence" value="ECO:0007669"/>
    <property type="project" value="UniProtKB-KW"/>
</dbReference>
<dbReference type="SUPFAM" id="SSF57850">
    <property type="entry name" value="RING/U-box"/>
    <property type="match status" value="1"/>
</dbReference>
<dbReference type="InterPro" id="IPR001841">
    <property type="entry name" value="Znf_RING"/>
</dbReference>
<evidence type="ECO:0000259" key="3">
    <source>
        <dbReference type="PROSITE" id="PS50089"/>
    </source>
</evidence>
<dbReference type="InterPro" id="IPR013083">
    <property type="entry name" value="Znf_RING/FYVE/PHD"/>
</dbReference>
<feature type="region of interest" description="Disordered" evidence="2">
    <location>
        <begin position="285"/>
        <end position="316"/>
    </location>
</feature>
<keyword evidence="1" id="KW-0863">Zinc-finger</keyword>
<protein>
    <recommendedName>
        <fullName evidence="3">RING-type domain-containing protein</fullName>
    </recommendedName>
</protein>
<sequence>MATRISNKGKKCPRQSLRPSPETPPSESCCCMRPLAEIYSKVIRHASCFICQRHGVWAVDLNGEDIIESGWLWKKSKVVGTWRLRLFSPTEGTGELAHGHRLCQGCMSLACDDVAPRDVPSRGEFSDIDSVVSTTAPSSVASSSSPTFAMYVHGTTGDHVTSNCLQFADLWLIPLASNRAHATTSCELCHRLRGRQDLCETRPCGHIYHVDCLYRWVRQSIVHDYCPLCRTPFCGPPMHDDDEHAYTEACPSSIMTFSYRRPVRLNSYATEAFYSLPSSPVQRFPPLELPKKASPPVQAPESLPQPMPMDRLRWRS</sequence>
<evidence type="ECO:0000256" key="2">
    <source>
        <dbReference type="SAM" id="MobiDB-lite"/>
    </source>
</evidence>
<reference evidence="4 5" key="1">
    <citation type="submission" date="2020-04" db="EMBL/GenBank/DDBJ databases">
        <title>Perkinsus chesapeaki whole genome sequence.</title>
        <authorList>
            <person name="Bogema D.R."/>
        </authorList>
    </citation>
    <scope>NUCLEOTIDE SEQUENCE [LARGE SCALE GENOMIC DNA]</scope>
    <source>
        <strain evidence="4">ATCC PRA-425</strain>
    </source>
</reference>
<name>A0A7J6N320_PERCH</name>
<proteinExistence type="predicted"/>
<dbReference type="AlphaFoldDB" id="A0A7J6N320"/>
<dbReference type="OrthoDB" id="21204at2759"/>
<dbReference type="Gene3D" id="3.30.40.10">
    <property type="entry name" value="Zinc/RING finger domain, C3HC4 (zinc finger)"/>
    <property type="match status" value="1"/>
</dbReference>
<organism evidence="4 5">
    <name type="scientific">Perkinsus chesapeaki</name>
    <name type="common">Clam parasite</name>
    <name type="synonym">Perkinsus andrewsi</name>
    <dbReference type="NCBI Taxonomy" id="330153"/>
    <lineage>
        <taxon>Eukaryota</taxon>
        <taxon>Sar</taxon>
        <taxon>Alveolata</taxon>
        <taxon>Perkinsozoa</taxon>
        <taxon>Perkinsea</taxon>
        <taxon>Perkinsida</taxon>
        <taxon>Perkinsidae</taxon>
        <taxon>Perkinsus</taxon>
    </lineage>
</organism>
<comment type="caution">
    <text evidence="4">The sequence shown here is derived from an EMBL/GenBank/DDBJ whole genome shotgun (WGS) entry which is preliminary data.</text>
</comment>
<accession>A0A7J6N320</accession>
<dbReference type="PROSITE" id="PS50089">
    <property type="entry name" value="ZF_RING_2"/>
    <property type="match status" value="1"/>
</dbReference>
<keyword evidence="5" id="KW-1185">Reference proteome</keyword>
<feature type="region of interest" description="Disordered" evidence="2">
    <location>
        <begin position="1"/>
        <end position="26"/>
    </location>
</feature>
<keyword evidence="1" id="KW-0862">Zinc</keyword>
<feature type="domain" description="RING-type" evidence="3">
    <location>
        <begin position="186"/>
        <end position="230"/>
    </location>
</feature>
<dbReference type="Pfam" id="PF13639">
    <property type="entry name" value="zf-RING_2"/>
    <property type="match status" value="1"/>
</dbReference>
<evidence type="ECO:0000256" key="1">
    <source>
        <dbReference type="PROSITE-ProRule" id="PRU00175"/>
    </source>
</evidence>
<dbReference type="EMBL" id="JAAPAO010000001">
    <property type="protein sequence ID" value="KAF4678319.1"/>
    <property type="molecule type" value="Genomic_DNA"/>
</dbReference>